<dbReference type="AlphaFoldDB" id="A0AAN7DUX2"/>
<feature type="region of interest" description="Disordered" evidence="1">
    <location>
        <begin position="163"/>
        <end position="193"/>
    </location>
</feature>
<gene>
    <name evidence="3" type="ORF">RGQ29_032711</name>
</gene>
<feature type="domain" description="AATF leucine zipper-containing" evidence="2">
    <location>
        <begin position="84"/>
        <end position="219"/>
    </location>
</feature>
<dbReference type="InterPro" id="IPR025160">
    <property type="entry name" value="AATF"/>
</dbReference>
<dbReference type="PANTHER" id="PTHR15565:SF0">
    <property type="entry name" value="PROTEIN AATF"/>
    <property type="match status" value="1"/>
</dbReference>
<sequence length="320" mass="36309">MGLPSKQSKKAQDIDSDFEDFDDFDEDMDSGNLTLGHEEADYEDEEGEANNGGEEMEQLEEEYKNLKHQEIDIFNDLKRHKDEDLLKGQAVKNQKALWDKALELRLLVQKAFSCANRLPQEPVRSSFCNSDEGVNTAYSDLITSSKNTLDSLLELQEALLEKNPSVAESSDGNSERSSKHSEASKNSNVEGDEDWSRVSQLHLRIASFRDKSIDKWQRKTEVATGAAAIKGKLHAFNQVRPYDWADYHAHKDPDREDGTKGEEVQADGDPELLDDSEFYTQLLKEFLETNDPKSSDFYALKSLQTKKRKLSIGVPQRVAR</sequence>
<dbReference type="EMBL" id="JAXUIC010000173">
    <property type="protein sequence ID" value="KAK4550411.1"/>
    <property type="molecule type" value="Genomic_DNA"/>
</dbReference>
<dbReference type="Proteomes" id="UP001324115">
    <property type="component" value="Unassembled WGS sequence"/>
</dbReference>
<feature type="compositionally biased region" description="Acidic residues" evidence="1">
    <location>
        <begin position="40"/>
        <end position="60"/>
    </location>
</feature>
<dbReference type="InterPro" id="IPR039223">
    <property type="entry name" value="AATF/Bfr2"/>
</dbReference>
<evidence type="ECO:0000256" key="1">
    <source>
        <dbReference type="SAM" id="MobiDB-lite"/>
    </source>
</evidence>
<evidence type="ECO:0000259" key="2">
    <source>
        <dbReference type="Pfam" id="PF13339"/>
    </source>
</evidence>
<evidence type="ECO:0000313" key="3">
    <source>
        <dbReference type="EMBL" id="KAK4550411.1"/>
    </source>
</evidence>
<comment type="caution">
    <text evidence="3">The sequence shown here is derived from an EMBL/GenBank/DDBJ whole genome shotgun (WGS) entry which is preliminary data.</text>
</comment>
<reference evidence="3 4" key="1">
    <citation type="journal article" date="2023" name="G3 (Bethesda)">
        <title>A haplotype-resolved chromosome-scale genome for Quercus rubra L. provides insights into the genetics of adaptive traits for red oak species.</title>
        <authorList>
            <person name="Kapoor B."/>
            <person name="Jenkins J."/>
            <person name="Schmutz J."/>
            <person name="Zhebentyayeva T."/>
            <person name="Kuelheim C."/>
            <person name="Coggeshall M."/>
            <person name="Heim C."/>
            <person name="Lasky J.R."/>
            <person name="Leites L."/>
            <person name="Islam-Faridi N."/>
            <person name="Romero-Severson J."/>
            <person name="DeLeo V.L."/>
            <person name="Lucas S.M."/>
            <person name="Lazic D."/>
            <person name="Gailing O."/>
            <person name="Carlson J."/>
            <person name="Staton M."/>
        </authorList>
    </citation>
    <scope>NUCLEOTIDE SEQUENCE [LARGE SCALE GENOMIC DNA]</scope>
    <source>
        <strain evidence="3">Pseudo-F2</strain>
    </source>
</reference>
<proteinExistence type="predicted"/>
<protein>
    <recommendedName>
        <fullName evidence="2">AATF leucine zipper-containing domain-containing protein</fullName>
    </recommendedName>
</protein>
<feature type="compositionally biased region" description="Basic and acidic residues" evidence="1">
    <location>
        <begin position="173"/>
        <end position="183"/>
    </location>
</feature>
<feature type="compositionally biased region" description="Basic and acidic residues" evidence="1">
    <location>
        <begin position="248"/>
        <end position="263"/>
    </location>
</feature>
<feature type="region of interest" description="Disordered" evidence="1">
    <location>
        <begin position="248"/>
        <end position="271"/>
    </location>
</feature>
<organism evidence="3 4">
    <name type="scientific">Quercus rubra</name>
    <name type="common">Northern red oak</name>
    <name type="synonym">Quercus borealis</name>
    <dbReference type="NCBI Taxonomy" id="3512"/>
    <lineage>
        <taxon>Eukaryota</taxon>
        <taxon>Viridiplantae</taxon>
        <taxon>Streptophyta</taxon>
        <taxon>Embryophyta</taxon>
        <taxon>Tracheophyta</taxon>
        <taxon>Spermatophyta</taxon>
        <taxon>Magnoliopsida</taxon>
        <taxon>eudicotyledons</taxon>
        <taxon>Gunneridae</taxon>
        <taxon>Pentapetalae</taxon>
        <taxon>rosids</taxon>
        <taxon>fabids</taxon>
        <taxon>Fagales</taxon>
        <taxon>Fagaceae</taxon>
        <taxon>Quercus</taxon>
    </lineage>
</organism>
<dbReference type="PANTHER" id="PTHR15565">
    <property type="entry name" value="AATF PROTEIN APOPTOSIS ANTAGONIZING TRANSCRIPTION FACTOR"/>
    <property type="match status" value="1"/>
</dbReference>
<dbReference type="Pfam" id="PF13339">
    <property type="entry name" value="AATF-Che1"/>
    <property type="match status" value="1"/>
</dbReference>
<evidence type="ECO:0000313" key="4">
    <source>
        <dbReference type="Proteomes" id="UP001324115"/>
    </source>
</evidence>
<feature type="compositionally biased region" description="Acidic residues" evidence="1">
    <location>
        <begin position="14"/>
        <end position="29"/>
    </location>
</feature>
<feature type="region of interest" description="Disordered" evidence="1">
    <location>
        <begin position="1"/>
        <end position="60"/>
    </location>
</feature>
<keyword evidence="4" id="KW-1185">Reference proteome</keyword>
<dbReference type="GO" id="GO:0005730">
    <property type="term" value="C:nucleolus"/>
    <property type="evidence" value="ECO:0007669"/>
    <property type="project" value="TreeGrafter"/>
</dbReference>
<name>A0AAN7DUX2_QUERU</name>
<accession>A0AAN7DUX2</accession>